<evidence type="ECO:0000256" key="1">
    <source>
        <dbReference type="ARBA" id="ARBA00022563"/>
    </source>
</evidence>
<reference evidence="5" key="1">
    <citation type="journal article" date="2020" name="mSystems">
        <title>Genome- and Community-Level Interaction Insights into Carbon Utilization and Element Cycling Functions of Hydrothermarchaeota in Hydrothermal Sediment.</title>
        <authorList>
            <person name="Zhou Z."/>
            <person name="Liu Y."/>
            <person name="Xu W."/>
            <person name="Pan J."/>
            <person name="Luo Z.H."/>
            <person name="Li M."/>
        </authorList>
    </citation>
    <scope>NUCLEOTIDE SEQUENCE [LARGE SCALE GENOMIC DNA]</scope>
    <source>
        <strain evidence="5">SpSt-548</strain>
    </source>
</reference>
<keyword evidence="2 5" id="KW-0436">Ligase</keyword>
<keyword evidence="1" id="KW-0554">One-carbon metabolism</keyword>
<sequence length="594" mass="64958">MAKYDPVTMKDWQIAEIAEAEMIPFDEMCAKLEIPKDERIPYGQKIGRIDYLKCLERLQSKPDGYYIDVTAITPTPLGEGKSTTSLGLIEGLGMRGVNVGGALRQPSGGPTMNIKGTAAGGGISLLIPMTEFSLGLTGDINNIMNAHNLAMVAATSRLQHEFNYTDEQLAKRNLKRLNIDPKNFEMGWIIDFCAQALRNIIIGIGGKMDGFMMASKFGIAVSSEVMAILSVTTSLADLKKRLNEITVCYDKQGNPITTGDLEVGNAMTAFMVPSINPTLMQSVEKQPVLIHAGPFANIAVGQSSIIADQVGLKLFDYHVTESGFGADIGFEKFWNVKCRFSGLIPQVAVLTTTVRGLKHHGVNAGALPCPPGKPVPKEYFSASKETFAWLEDGVQNAVHHIRTIKKAGINPVVCINSFHFDSKEEHDLIRRVCEAEGARVAVSKHWQFGGEGALEFADAVMEACKEKNQFRFLYPNELPLRQRVEIIAEQVYGADGVDFLPEALAKAKKFEADPKYNEYATMMVKTHLSLSADPTKKGVPKGWRLPVRDFLVYSGAKFICPVCGAISLMPGTASDPAFRRIDVDVKTGKVTGLF</sequence>
<protein>
    <submittedName>
        <fullName evidence="5">Formate--tetrahydrofolate ligase</fullName>
    </submittedName>
</protein>
<keyword evidence="4" id="KW-0067">ATP-binding</keyword>
<dbReference type="InterPro" id="IPR027417">
    <property type="entry name" value="P-loop_NTPase"/>
</dbReference>
<evidence type="ECO:0000256" key="2">
    <source>
        <dbReference type="ARBA" id="ARBA00022598"/>
    </source>
</evidence>
<dbReference type="NCBIfam" id="NF010032">
    <property type="entry name" value="PRK13507.1"/>
    <property type="match status" value="1"/>
</dbReference>
<dbReference type="Gene3D" id="3.40.50.300">
    <property type="entry name" value="P-loop containing nucleotide triphosphate hydrolases"/>
    <property type="match status" value="1"/>
</dbReference>
<evidence type="ECO:0000256" key="3">
    <source>
        <dbReference type="ARBA" id="ARBA00022741"/>
    </source>
</evidence>
<dbReference type="EMBL" id="DSXI01000021">
    <property type="protein sequence ID" value="HGS04201.1"/>
    <property type="molecule type" value="Genomic_DNA"/>
</dbReference>
<name>A0A7V4LBU9_9BACT</name>
<dbReference type="GO" id="GO:0004329">
    <property type="term" value="F:formate-tetrahydrofolate ligase activity"/>
    <property type="evidence" value="ECO:0007669"/>
    <property type="project" value="InterPro"/>
</dbReference>
<evidence type="ECO:0000256" key="4">
    <source>
        <dbReference type="ARBA" id="ARBA00022840"/>
    </source>
</evidence>
<proteinExistence type="predicted"/>
<dbReference type="Gene3D" id="3.10.410.10">
    <property type="entry name" value="Formyltetrahydrofolate synthetase, domain 3"/>
    <property type="match status" value="1"/>
</dbReference>
<dbReference type="Gene3D" id="3.30.1510.10">
    <property type="entry name" value="Domain 2, N(10)-formyltetrahydrofolate synthetase"/>
    <property type="match status" value="1"/>
</dbReference>
<dbReference type="AlphaFoldDB" id="A0A7V4LBU9"/>
<dbReference type="Pfam" id="PF01268">
    <property type="entry name" value="FTHFS"/>
    <property type="match status" value="1"/>
</dbReference>
<dbReference type="GO" id="GO:0005524">
    <property type="term" value="F:ATP binding"/>
    <property type="evidence" value="ECO:0007669"/>
    <property type="project" value="UniProtKB-KW"/>
</dbReference>
<evidence type="ECO:0000313" key="5">
    <source>
        <dbReference type="EMBL" id="HGS04201.1"/>
    </source>
</evidence>
<dbReference type="InterPro" id="IPR000559">
    <property type="entry name" value="Formate_THF_ligase"/>
</dbReference>
<comment type="caution">
    <text evidence="5">The sequence shown here is derived from an EMBL/GenBank/DDBJ whole genome shotgun (WGS) entry which is preliminary data.</text>
</comment>
<accession>A0A7V4LBU9</accession>
<keyword evidence="3" id="KW-0547">Nucleotide-binding</keyword>
<gene>
    <name evidence="5" type="ORF">ENT08_00385</name>
</gene>
<dbReference type="SUPFAM" id="SSF52540">
    <property type="entry name" value="P-loop containing nucleoside triphosphate hydrolases"/>
    <property type="match status" value="1"/>
</dbReference>
<dbReference type="GO" id="GO:0006730">
    <property type="term" value="P:one-carbon metabolic process"/>
    <property type="evidence" value="ECO:0007669"/>
    <property type="project" value="UniProtKB-KW"/>
</dbReference>
<organism evidence="5">
    <name type="scientific">Desulfobacca acetoxidans</name>
    <dbReference type="NCBI Taxonomy" id="60893"/>
    <lineage>
        <taxon>Bacteria</taxon>
        <taxon>Pseudomonadati</taxon>
        <taxon>Thermodesulfobacteriota</taxon>
        <taxon>Desulfobaccia</taxon>
        <taxon>Desulfobaccales</taxon>
        <taxon>Desulfobaccaceae</taxon>
        <taxon>Desulfobacca</taxon>
    </lineage>
</organism>